<dbReference type="OrthoDB" id="332676at2"/>
<keyword evidence="2" id="KW-0719">Serine esterase</keyword>
<dbReference type="InterPro" id="IPR000073">
    <property type="entry name" value="AB_hydrolase_1"/>
</dbReference>
<dbReference type="GO" id="GO:0047372">
    <property type="term" value="F:monoacylglycerol lipase activity"/>
    <property type="evidence" value="ECO:0007669"/>
    <property type="project" value="TreeGrafter"/>
</dbReference>
<dbReference type="Proteomes" id="UP000307790">
    <property type="component" value="Unassembled WGS sequence"/>
</dbReference>
<evidence type="ECO:0000313" key="6">
    <source>
        <dbReference type="EMBL" id="TLU64693.1"/>
    </source>
</evidence>
<dbReference type="Gene3D" id="3.40.50.1820">
    <property type="entry name" value="alpha/beta hydrolase"/>
    <property type="match status" value="1"/>
</dbReference>
<gene>
    <name evidence="6" type="ORF">FE810_11465</name>
</gene>
<evidence type="ECO:0000256" key="2">
    <source>
        <dbReference type="ARBA" id="ARBA00022487"/>
    </source>
</evidence>
<dbReference type="Pfam" id="PF00561">
    <property type="entry name" value="Abhydrolase_1"/>
    <property type="match status" value="1"/>
</dbReference>
<feature type="active site" description="Charge relay system" evidence="4">
    <location>
        <position position="142"/>
    </location>
</feature>
<organism evidence="6 7">
    <name type="scientific">Thalassotalea litorea</name>
    <dbReference type="NCBI Taxonomy" id="2020715"/>
    <lineage>
        <taxon>Bacteria</taxon>
        <taxon>Pseudomonadati</taxon>
        <taxon>Pseudomonadota</taxon>
        <taxon>Gammaproteobacteria</taxon>
        <taxon>Alteromonadales</taxon>
        <taxon>Colwelliaceae</taxon>
        <taxon>Thalassotalea</taxon>
    </lineage>
</organism>
<feature type="active site" description="Charge relay system" evidence="4">
    <location>
        <position position="267"/>
    </location>
</feature>
<protein>
    <submittedName>
        <fullName evidence="6">Hydrolase</fullName>
    </submittedName>
</protein>
<dbReference type="SUPFAM" id="SSF53474">
    <property type="entry name" value="alpha/beta-Hydrolases"/>
    <property type="match status" value="1"/>
</dbReference>
<evidence type="ECO:0000256" key="3">
    <source>
        <dbReference type="ARBA" id="ARBA00022801"/>
    </source>
</evidence>
<dbReference type="NCBIfam" id="NF008218">
    <property type="entry name" value="PRK10985.1"/>
    <property type="match status" value="1"/>
</dbReference>
<feature type="active site" description="Charge relay system" evidence="4">
    <location>
        <position position="295"/>
    </location>
</feature>
<evidence type="ECO:0000256" key="1">
    <source>
        <dbReference type="ARBA" id="ARBA00010884"/>
    </source>
</evidence>
<keyword evidence="7" id="KW-1185">Reference proteome</keyword>
<comment type="similarity">
    <text evidence="1">Belongs to the AB hydrolase superfamily. AB hydrolase 4 family.</text>
</comment>
<dbReference type="PIRSF" id="PIRSF005211">
    <property type="entry name" value="Ab_hydro_YheT"/>
    <property type="match status" value="1"/>
</dbReference>
<dbReference type="PANTHER" id="PTHR10794:SF94">
    <property type="entry name" value="ESTERASE YHET-RELATED"/>
    <property type="match status" value="1"/>
</dbReference>
<proteinExistence type="inferred from homology"/>
<comment type="caution">
    <text evidence="6">The sequence shown here is derived from an EMBL/GenBank/DDBJ whole genome shotgun (WGS) entry which is preliminary data.</text>
</comment>
<dbReference type="InterPro" id="IPR000952">
    <property type="entry name" value="AB_hydrolase_4_CS"/>
</dbReference>
<accession>A0A5R9IJP0</accession>
<dbReference type="InterPro" id="IPR029058">
    <property type="entry name" value="AB_hydrolase_fold"/>
</dbReference>
<evidence type="ECO:0000313" key="7">
    <source>
        <dbReference type="Proteomes" id="UP000307790"/>
    </source>
</evidence>
<dbReference type="GO" id="GO:0034338">
    <property type="term" value="F:short-chain carboxylesterase activity"/>
    <property type="evidence" value="ECO:0007669"/>
    <property type="project" value="TreeGrafter"/>
</dbReference>
<dbReference type="RefSeq" id="WP_138320190.1">
    <property type="nucleotide sequence ID" value="NZ_VCBC01000010.1"/>
</dbReference>
<evidence type="ECO:0000259" key="5">
    <source>
        <dbReference type="Pfam" id="PF00561"/>
    </source>
</evidence>
<dbReference type="AlphaFoldDB" id="A0A5R9IJP0"/>
<evidence type="ECO:0000256" key="4">
    <source>
        <dbReference type="PIRSR" id="PIRSR005211-1"/>
    </source>
</evidence>
<reference evidence="6 7" key="1">
    <citation type="submission" date="2019-05" db="EMBL/GenBank/DDBJ databases">
        <title>Genome sequences of Thalassotalea litorea 1K03283.</title>
        <authorList>
            <person name="Zhang D."/>
        </authorList>
    </citation>
    <scope>NUCLEOTIDE SEQUENCE [LARGE SCALE GENOMIC DNA]</scope>
    <source>
        <strain evidence="6 7">MCCC 1K03283</strain>
    </source>
</reference>
<dbReference type="InterPro" id="IPR012020">
    <property type="entry name" value="ABHD4"/>
</dbReference>
<dbReference type="PANTHER" id="PTHR10794">
    <property type="entry name" value="ABHYDROLASE DOMAIN-CONTAINING PROTEIN"/>
    <property type="match status" value="1"/>
</dbReference>
<feature type="domain" description="AB hydrolase-1" evidence="5">
    <location>
        <begin position="62"/>
        <end position="299"/>
    </location>
</feature>
<keyword evidence="3 6" id="KW-0378">Hydrolase</keyword>
<dbReference type="PROSITE" id="PS01133">
    <property type="entry name" value="UPF0017"/>
    <property type="match status" value="1"/>
</dbReference>
<name>A0A5R9IJP0_9GAMM</name>
<sequence>MSKFSNFKPAWWLKNRHLQTMAAKILRRKQSIQVVEETIELSDGDFLDLVWTEDPQNSPDKPIVLVLHGLEGSINSHYAKGMMNAIKQRGWVGLLMHFRGCSGRPNRHAQSYHSGATDDVHFITQWLQQRFPERQHGILGFSLGGNVLAKYLAEDPAPIYRSAVVICAPLHLASCAQQIDIGFSKIYQKYLVDMLKDSTSEKVTMKLIKHIDHQELKAITSIHEFDQKITAPLNGFKDANDYYEKASGIFVLDRINRPTLILHAQDDPFLCNDHIMEMDVSNPNLTLEVSKYGGHVGFIAGTNPFKPMYWLEERVLDHIGEHFE</sequence>
<dbReference type="InterPro" id="IPR050960">
    <property type="entry name" value="AB_hydrolase_4_sf"/>
</dbReference>
<dbReference type="EMBL" id="VCBC01000010">
    <property type="protein sequence ID" value="TLU64693.1"/>
    <property type="molecule type" value="Genomic_DNA"/>
</dbReference>